<proteinExistence type="predicted"/>
<accession>A6JPI8</accession>
<dbReference type="AlphaFoldDB" id="A6JPI8"/>
<feature type="signal peptide" evidence="1">
    <location>
        <begin position="1"/>
        <end position="17"/>
    </location>
</feature>
<evidence type="ECO:0000256" key="1">
    <source>
        <dbReference type="SAM" id="SignalP"/>
    </source>
</evidence>
<name>A6JPI8_RAT</name>
<dbReference type="Proteomes" id="UP000234681">
    <property type="component" value="Chromosome 16"/>
</dbReference>
<feature type="chain" id="PRO_5039921592" evidence="1">
    <location>
        <begin position="18"/>
        <end position="42"/>
    </location>
</feature>
<evidence type="ECO:0000313" key="3">
    <source>
        <dbReference type="Proteomes" id="UP000234681"/>
    </source>
</evidence>
<sequence length="42" mass="4541">MLAFCLWGVGLSRACMCEDGGVQLGVTVLTSYLYRSSGYSVF</sequence>
<gene>
    <name evidence="2" type="ORF">rCG_59078</name>
</gene>
<reference evidence="2 3" key="1">
    <citation type="submission" date="2005-09" db="EMBL/GenBank/DDBJ databases">
        <authorList>
            <person name="Mural R.J."/>
            <person name="Li P.W."/>
            <person name="Adams M.D."/>
            <person name="Amanatides P.G."/>
            <person name="Baden-Tillson H."/>
            <person name="Barnstead M."/>
            <person name="Chin S.H."/>
            <person name="Dew I."/>
            <person name="Evans C.A."/>
            <person name="Ferriera S."/>
            <person name="Flanigan M."/>
            <person name="Fosler C."/>
            <person name="Glodek A."/>
            <person name="Gu Z."/>
            <person name="Holt R.A."/>
            <person name="Jennings D."/>
            <person name="Kraft C.L."/>
            <person name="Lu F."/>
            <person name="Nguyen T."/>
            <person name="Nusskern D.R."/>
            <person name="Pfannkoch C.M."/>
            <person name="Sitter C."/>
            <person name="Sutton G.G."/>
            <person name="Venter J.C."/>
            <person name="Wang Z."/>
            <person name="Woodage T."/>
            <person name="Zheng X.H."/>
            <person name="Zhong F."/>
        </authorList>
    </citation>
    <scope>NUCLEOTIDE SEQUENCE [LARGE SCALE GENOMIC DNA]</scope>
    <source>
        <strain>BN</strain>
        <strain evidence="3">Sprague-Dawley</strain>
    </source>
</reference>
<evidence type="ECO:0000313" key="2">
    <source>
        <dbReference type="EMBL" id="EDL78934.1"/>
    </source>
</evidence>
<organism evidence="2 3">
    <name type="scientific">Rattus norvegicus</name>
    <name type="common">Rat</name>
    <dbReference type="NCBI Taxonomy" id="10116"/>
    <lineage>
        <taxon>Eukaryota</taxon>
        <taxon>Metazoa</taxon>
        <taxon>Chordata</taxon>
        <taxon>Craniata</taxon>
        <taxon>Vertebrata</taxon>
        <taxon>Euteleostomi</taxon>
        <taxon>Mammalia</taxon>
        <taxon>Eutheria</taxon>
        <taxon>Euarchontoglires</taxon>
        <taxon>Glires</taxon>
        <taxon>Rodentia</taxon>
        <taxon>Myomorpha</taxon>
        <taxon>Muroidea</taxon>
        <taxon>Muridae</taxon>
        <taxon>Murinae</taxon>
        <taxon>Rattus</taxon>
    </lineage>
</organism>
<dbReference type="EMBL" id="CH473995">
    <property type="protein sequence ID" value="EDL78934.1"/>
    <property type="molecule type" value="Genomic_DNA"/>
</dbReference>
<protein>
    <submittedName>
        <fullName evidence="2">RCG59078</fullName>
    </submittedName>
</protein>
<keyword evidence="1" id="KW-0732">Signal</keyword>